<keyword evidence="10" id="KW-0645">Protease</keyword>
<dbReference type="InterPro" id="IPR031376">
    <property type="entry name" value="PCB_OB"/>
</dbReference>
<keyword evidence="20" id="KW-0046">Antibiotic resistance</keyword>
<accession>A0A935JU57</accession>
<evidence type="ECO:0000256" key="17">
    <source>
        <dbReference type="ARBA" id="ARBA00022984"/>
    </source>
</evidence>
<dbReference type="Pfam" id="PF17092">
    <property type="entry name" value="PCB_OB"/>
    <property type="match status" value="1"/>
</dbReference>
<comment type="pathway">
    <text evidence="2">Cell wall biogenesis; peptidoglycan biosynthesis.</text>
</comment>
<gene>
    <name evidence="32" type="ORF">IPJ38_00390</name>
</gene>
<keyword evidence="7" id="KW-1003">Cell membrane</keyword>
<feature type="region of interest" description="Disordered" evidence="27">
    <location>
        <begin position="740"/>
        <end position="778"/>
    </location>
</feature>
<dbReference type="InterPro" id="IPR001460">
    <property type="entry name" value="PCN-bd_Tpept"/>
</dbReference>
<reference evidence="32 33" key="1">
    <citation type="submission" date="2020-10" db="EMBL/GenBank/DDBJ databases">
        <title>Connecting structure to function with the recovery of over 1000 high-quality activated sludge metagenome-assembled genomes encoding full-length rRNA genes using long-read sequencing.</title>
        <authorList>
            <person name="Singleton C.M."/>
            <person name="Petriglieri F."/>
            <person name="Kristensen J.M."/>
            <person name="Kirkegaard R.H."/>
            <person name="Michaelsen T.Y."/>
            <person name="Andersen M.H."/>
            <person name="Karst S.M."/>
            <person name="Dueholm M.S."/>
            <person name="Nielsen P.H."/>
            <person name="Albertsen M."/>
        </authorList>
    </citation>
    <scope>NUCLEOTIDE SEQUENCE [LARGE SCALE GENOMIC DNA]</scope>
    <source>
        <strain evidence="32">EsbW_18-Q3-R4-48_BATAC.463</strain>
    </source>
</reference>
<evidence type="ECO:0000256" key="14">
    <source>
        <dbReference type="ARBA" id="ARBA00022801"/>
    </source>
</evidence>
<comment type="pathway">
    <text evidence="26">Glycan biosynthesis.</text>
</comment>
<feature type="transmembrane region" description="Helical" evidence="28">
    <location>
        <begin position="12"/>
        <end position="37"/>
    </location>
</feature>
<feature type="compositionally biased region" description="Basic and acidic residues" evidence="27">
    <location>
        <begin position="744"/>
        <end position="753"/>
    </location>
</feature>
<organism evidence="32 33">
    <name type="scientific">Candidatus Dechloromonas phosphorivorans</name>
    <dbReference type="NCBI Taxonomy" id="2899244"/>
    <lineage>
        <taxon>Bacteria</taxon>
        <taxon>Pseudomonadati</taxon>
        <taxon>Pseudomonadota</taxon>
        <taxon>Betaproteobacteria</taxon>
        <taxon>Rhodocyclales</taxon>
        <taxon>Azonexaceae</taxon>
        <taxon>Dechloromonas</taxon>
    </lineage>
</organism>
<dbReference type="GO" id="GO:0009002">
    <property type="term" value="F:serine-type D-Ala-D-Ala carboxypeptidase activity"/>
    <property type="evidence" value="ECO:0007669"/>
    <property type="project" value="UniProtKB-EC"/>
</dbReference>
<evidence type="ECO:0000256" key="10">
    <source>
        <dbReference type="ARBA" id="ARBA00022670"/>
    </source>
</evidence>
<dbReference type="Pfam" id="PF00912">
    <property type="entry name" value="Transgly"/>
    <property type="match status" value="1"/>
</dbReference>
<comment type="subcellular location">
    <subcellularLocation>
        <location evidence="1">Cell inner membrane</location>
        <topology evidence="1">Single-pass type II membrane protein</topology>
    </subcellularLocation>
</comment>
<dbReference type="Gene3D" id="3.40.710.10">
    <property type="entry name" value="DD-peptidase/beta-lactamase superfamily"/>
    <property type="match status" value="2"/>
</dbReference>
<evidence type="ECO:0000256" key="19">
    <source>
        <dbReference type="ARBA" id="ARBA00023136"/>
    </source>
</evidence>
<comment type="caution">
    <text evidence="32">The sequence shown here is derived from an EMBL/GenBank/DDBJ whole genome shotgun (WGS) entry which is preliminary data.</text>
</comment>
<feature type="domain" description="Glycosyl transferase family 51" evidence="30">
    <location>
        <begin position="62"/>
        <end position="237"/>
    </location>
</feature>
<evidence type="ECO:0000256" key="9">
    <source>
        <dbReference type="ARBA" id="ARBA00022645"/>
    </source>
</evidence>
<comment type="similarity">
    <text evidence="3">In the C-terminal section; belongs to the transpeptidase family.</text>
</comment>
<evidence type="ECO:0000256" key="28">
    <source>
        <dbReference type="SAM" id="Phobius"/>
    </source>
</evidence>
<evidence type="ECO:0000256" key="18">
    <source>
        <dbReference type="ARBA" id="ARBA00022989"/>
    </source>
</evidence>
<evidence type="ECO:0000256" key="21">
    <source>
        <dbReference type="ARBA" id="ARBA00023268"/>
    </source>
</evidence>
<dbReference type="GO" id="GO:0005886">
    <property type="term" value="C:plasma membrane"/>
    <property type="evidence" value="ECO:0007669"/>
    <property type="project" value="UniProtKB-SubCell"/>
</dbReference>
<dbReference type="InterPro" id="IPR001264">
    <property type="entry name" value="Glyco_trans_51"/>
</dbReference>
<evidence type="ECO:0000256" key="1">
    <source>
        <dbReference type="ARBA" id="ARBA00004249"/>
    </source>
</evidence>
<dbReference type="InterPro" id="IPR036950">
    <property type="entry name" value="PBP_transglycosylase"/>
</dbReference>
<dbReference type="PANTHER" id="PTHR32282">
    <property type="entry name" value="BINDING PROTEIN TRANSPEPTIDASE, PUTATIVE-RELATED"/>
    <property type="match status" value="1"/>
</dbReference>
<dbReference type="Proteomes" id="UP000739411">
    <property type="component" value="Unassembled WGS sequence"/>
</dbReference>
<dbReference type="GO" id="GO:0046677">
    <property type="term" value="P:response to antibiotic"/>
    <property type="evidence" value="ECO:0007669"/>
    <property type="project" value="UniProtKB-KW"/>
</dbReference>
<comment type="similarity">
    <text evidence="4">In the N-terminal section; belongs to the glycosyltransferase 51 family.</text>
</comment>
<keyword evidence="13 28" id="KW-0812">Transmembrane</keyword>
<feature type="domain" description="Penicillin-binding protein OB-like" evidence="31">
    <location>
        <begin position="323"/>
        <end position="427"/>
    </location>
</feature>
<protein>
    <recommendedName>
        <fullName evidence="6">Penicillin-binding protein 1A</fullName>
        <ecNumber evidence="24">2.4.99.28</ecNumber>
        <ecNumber evidence="5">3.4.16.4</ecNumber>
    </recommendedName>
</protein>
<dbReference type="EMBL" id="JADJMS010000002">
    <property type="protein sequence ID" value="MBK7413812.1"/>
    <property type="molecule type" value="Genomic_DNA"/>
</dbReference>
<dbReference type="Gene3D" id="1.10.3810.10">
    <property type="entry name" value="Biosynthetic peptidoglycan transglycosylase-like"/>
    <property type="match status" value="1"/>
</dbReference>
<dbReference type="GO" id="GO:0009252">
    <property type="term" value="P:peptidoglycan biosynthetic process"/>
    <property type="evidence" value="ECO:0007669"/>
    <property type="project" value="UniProtKB-KW"/>
</dbReference>
<keyword evidence="16" id="KW-0735">Signal-anchor</keyword>
<keyword evidence="19 28" id="KW-0472">Membrane</keyword>
<dbReference type="PANTHER" id="PTHR32282:SF27">
    <property type="entry name" value="PENICILLIN-BINDING PROTEIN 1A"/>
    <property type="match status" value="1"/>
</dbReference>
<evidence type="ECO:0000256" key="15">
    <source>
        <dbReference type="ARBA" id="ARBA00022960"/>
    </source>
</evidence>
<dbReference type="Pfam" id="PF00905">
    <property type="entry name" value="Transpeptidase"/>
    <property type="match status" value="1"/>
</dbReference>
<evidence type="ECO:0000313" key="33">
    <source>
        <dbReference type="Proteomes" id="UP000739411"/>
    </source>
</evidence>
<dbReference type="GO" id="GO:0030288">
    <property type="term" value="C:outer membrane-bounded periplasmic space"/>
    <property type="evidence" value="ECO:0007669"/>
    <property type="project" value="TreeGrafter"/>
</dbReference>
<evidence type="ECO:0000256" key="27">
    <source>
        <dbReference type="SAM" id="MobiDB-lite"/>
    </source>
</evidence>
<evidence type="ECO:0000256" key="7">
    <source>
        <dbReference type="ARBA" id="ARBA00022475"/>
    </source>
</evidence>
<dbReference type="EC" id="2.4.99.28" evidence="24"/>
<keyword evidence="18 28" id="KW-1133">Transmembrane helix</keyword>
<comment type="catalytic activity">
    <reaction evidence="25">
        <text>[GlcNAc-(1-&gt;4)-Mur2Ac(oyl-L-Ala-gamma-D-Glu-L-Lys-D-Ala-D-Ala)](n)-di-trans,octa-cis-undecaprenyl diphosphate + beta-D-GlcNAc-(1-&gt;4)-Mur2Ac(oyl-L-Ala-gamma-D-Glu-L-Lys-D-Ala-D-Ala)-di-trans,octa-cis-undecaprenyl diphosphate = [GlcNAc-(1-&gt;4)-Mur2Ac(oyl-L-Ala-gamma-D-Glu-L-Lys-D-Ala-D-Ala)](n+1)-di-trans,octa-cis-undecaprenyl diphosphate + di-trans,octa-cis-undecaprenyl diphosphate + H(+)</text>
        <dbReference type="Rhea" id="RHEA:23708"/>
        <dbReference type="Rhea" id="RHEA-COMP:9602"/>
        <dbReference type="Rhea" id="RHEA-COMP:9603"/>
        <dbReference type="ChEBI" id="CHEBI:15378"/>
        <dbReference type="ChEBI" id="CHEBI:58405"/>
        <dbReference type="ChEBI" id="CHEBI:60033"/>
        <dbReference type="ChEBI" id="CHEBI:78435"/>
        <dbReference type="EC" id="2.4.99.28"/>
    </reaction>
</comment>
<keyword evidence="12" id="KW-0808">Transferase</keyword>
<evidence type="ECO:0000256" key="8">
    <source>
        <dbReference type="ARBA" id="ARBA00022519"/>
    </source>
</evidence>
<dbReference type="InterPro" id="IPR012338">
    <property type="entry name" value="Beta-lactam/transpept-like"/>
</dbReference>
<evidence type="ECO:0000256" key="13">
    <source>
        <dbReference type="ARBA" id="ARBA00022692"/>
    </source>
</evidence>
<name>A0A935JU57_9RHOO</name>
<evidence type="ECO:0000256" key="24">
    <source>
        <dbReference type="ARBA" id="ARBA00044770"/>
    </source>
</evidence>
<evidence type="ECO:0000259" key="30">
    <source>
        <dbReference type="Pfam" id="PF00912"/>
    </source>
</evidence>
<dbReference type="FunFam" id="1.10.3810.10:FF:000003">
    <property type="entry name" value="Penicillin-binding protein 1a"/>
    <property type="match status" value="1"/>
</dbReference>
<keyword evidence="8" id="KW-0997">Cell inner membrane</keyword>
<dbReference type="InterPro" id="IPR050396">
    <property type="entry name" value="Glycosyltr_51/Transpeptidase"/>
</dbReference>
<evidence type="ECO:0000256" key="25">
    <source>
        <dbReference type="ARBA" id="ARBA00049902"/>
    </source>
</evidence>
<feature type="domain" description="Penicillin-binding protein transpeptidase" evidence="29">
    <location>
        <begin position="430"/>
        <end position="674"/>
    </location>
</feature>
<keyword evidence="14" id="KW-0378">Hydrolase</keyword>
<evidence type="ECO:0000256" key="5">
    <source>
        <dbReference type="ARBA" id="ARBA00012448"/>
    </source>
</evidence>
<evidence type="ECO:0000256" key="4">
    <source>
        <dbReference type="ARBA" id="ARBA00007739"/>
    </source>
</evidence>
<dbReference type="SUPFAM" id="SSF53955">
    <property type="entry name" value="Lysozyme-like"/>
    <property type="match status" value="1"/>
</dbReference>
<dbReference type="InterPro" id="IPR023346">
    <property type="entry name" value="Lysozyme-like_dom_sf"/>
</dbReference>
<keyword evidence="17" id="KW-0573">Peptidoglycan synthesis</keyword>
<keyword evidence="21" id="KW-0511">Multifunctional enzyme</keyword>
<evidence type="ECO:0000256" key="2">
    <source>
        <dbReference type="ARBA" id="ARBA00004752"/>
    </source>
</evidence>
<dbReference type="GO" id="GO:0071555">
    <property type="term" value="P:cell wall organization"/>
    <property type="evidence" value="ECO:0007669"/>
    <property type="project" value="UniProtKB-KW"/>
</dbReference>
<dbReference type="NCBIfam" id="TIGR02074">
    <property type="entry name" value="PBP_1a_fam"/>
    <property type="match status" value="1"/>
</dbReference>
<keyword evidence="15" id="KW-0133">Cell shape</keyword>
<keyword evidence="11" id="KW-0328">Glycosyltransferase</keyword>
<evidence type="ECO:0000256" key="11">
    <source>
        <dbReference type="ARBA" id="ARBA00022676"/>
    </source>
</evidence>
<evidence type="ECO:0000256" key="6">
    <source>
        <dbReference type="ARBA" id="ARBA00018638"/>
    </source>
</evidence>
<dbReference type="EC" id="3.4.16.4" evidence="5"/>
<evidence type="ECO:0000256" key="3">
    <source>
        <dbReference type="ARBA" id="ARBA00007090"/>
    </source>
</evidence>
<comment type="catalytic activity">
    <reaction evidence="23">
        <text>Preferential cleavage: (Ac)2-L-Lys-D-Ala-|-D-Ala. Also transpeptidation of peptidyl-alanyl moieties that are N-acyl substituents of D-alanine.</text>
        <dbReference type="EC" id="3.4.16.4"/>
    </reaction>
</comment>
<evidence type="ECO:0000259" key="31">
    <source>
        <dbReference type="Pfam" id="PF17092"/>
    </source>
</evidence>
<dbReference type="GO" id="GO:0008955">
    <property type="term" value="F:peptidoglycan glycosyltransferase activity"/>
    <property type="evidence" value="ECO:0007669"/>
    <property type="project" value="UniProtKB-EC"/>
</dbReference>
<dbReference type="SUPFAM" id="SSF56601">
    <property type="entry name" value="beta-lactamase/transpeptidase-like"/>
    <property type="match status" value="1"/>
</dbReference>
<evidence type="ECO:0000256" key="20">
    <source>
        <dbReference type="ARBA" id="ARBA00023251"/>
    </source>
</evidence>
<evidence type="ECO:0000256" key="23">
    <source>
        <dbReference type="ARBA" id="ARBA00034000"/>
    </source>
</evidence>
<keyword evidence="22" id="KW-0961">Cell wall biogenesis/degradation</keyword>
<dbReference type="GO" id="GO:0006508">
    <property type="term" value="P:proteolysis"/>
    <property type="evidence" value="ECO:0007669"/>
    <property type="project" value="UniProtKB-KW"/>
</dbReference>
<keyword evidence="9" id="KW-0121">Carboxypeptidase</keyword>
<proteinExistence type="inferred from homology"/>
<dbReference type="GO" id="GO:0008360">
    <property type="term" value="P:regulation of cell shape"/>
    <property type="evidence" value="ECO:0007669"/>
    <property type="project" value="UniProtKB-KW"/>
</dbReference>
<dbReference type="AlphaFoldDB" id="A0A935JU57"/>
<evidence type="ECO:0000256" key="12">
    <source>
        <dbReference type="ARBA" id="ARBA00022679"/>
    </source>
</evidence>
<dbReference type="GO" id="GO:0008658">
    <property type="term" value="F:penicillin binding"/>
    <property type="evidence" value="ECO:0007669"/>
    <property type="project" value="InterPro"/>
</dbReference>
<sequence>MNSLPTALRVAIYPFVLLLGLVAIGIAIAVIVLVMAYPNLPSLDVLTDYRPKIPLRIYSADGHLIGEFGEERRAVVTIGDVPKVMKQAILAAEDDRFYQHGGIDYAGILRAAATNLAGGSKRQGASTITQQVARNFFLSGEKTYTRKLYEVLLSFKIESNLSKDQIFELYINQIFLGQRAYGFAAAAQIYYGKPLKDISIAEAAMLAGLPKAPSAYNPIVNPKRAKIRQQYVLRRMHDLGYITDVQFEESGKEALVIKREMMDYSVHAEFIAEMARQITAERFPEEVYSRGLKVYTTLVKDEQEAAYASLRKGVMDYDRRHGYRGAESYLEMKDFKSEQDEAIDLALQDISDTGDLAPALVLAADAKQIKVYRKGGELITLSGDAMKFAAKMLDDKAPPNKRIKRGAIVRVQKDDKGGWQISQLPEVESAFVAVDPKDGAIRALVGGFDFNRNKFNHVTQAWRQPGSSFKPFIYSASLEKGYNPNSIFNDEPIVINSAQTGSQDWAPHNYDGKYEGPMKMRAALAKSKNMVSVRILQSIGTHYAQDYAGRFGLDPAKHPPYLTMALGAGSVTPWQMVTAYSVFANGGYKISPYVIREIRDEKNQILAQSAPVPAGEETIRAIDPRNAFMMDNMLRDVTIYGTAARASVTLKRQDLAGKTGTTNEYMDAWFCGYQMTVVGCAWVGFDQPKTLGAKETGGSAALPIWIGYMGRALRDVPVQLPSAPEGLIASGEGRGRNFIYAENAAKETAREPGAEGAETGEASDAPPPKPDLSVPPSD</sequence>
<evidence type="ECO:0000256" key="16">
    <source>
        <dbReference type="ARBA" id="ARBA00022968"/>
    </source>
</evidence>
<evidence type="ECO:0000313" key="32">
    <source>
        <dbReference type="EMBL" id="MBK7413812.1"/>
    </source>
</evidence>
<evidence type="ECO:0000259" key="29">
    <source>
        <dbReference type="Pfam" id="PF00905"/>
    </source>
</evidence>
<evidence type="ECO:0000256" key="26">
    <source>
        <dbReference type="ARBA" id="ARBA00060592"/>
    </source>
</evidence>
<evidence type="ECO:0000256" key="22">
    <source>
        <dbReference type="ARBA" id="ARBA00023316"/>
    </source>
</evidence>